<dbReference type="GO" id="GO:0008270">
    <property type="term" value="F:zinc ion binding"/>
    <property type="evidence" value="ECO:0007669"/>
    <property type="project" value="UniProtKB-KW"/>
</dbReference>
<accession>A0A8S3VB90</accession>
<evidence type="ECO:0000256" key="8">
    <source>
        <dbReference type="SAM" id="MobiDB-lite"/>
    </source>
</evidence>
<dbReference type="AlphaFoldDB" id="A0A8S3VB90"/>
<protein>
    <submittedName>
        <fullName evidence="10">KRAB</fullName>
    </submittedName>
</protein>
<dbReference type="SMART" id="SM00355">
    <property type="entry name" value="ZnF_C2H2"/>
    <property type="match status" value="2"/>
</dbReference>
<gene>
    <name evidence="10" type="ORF">MEDL_63670</name>
</gene>
<reference evidence="10" key="1">
    <citation type="submission" date="2021-03" db="EMBL/GenBank/DDBJ databases">
        <authorList>
            <person name="Bekaert M."/>
        </authorList>
    </citation>
    <scope>NUCLEOTIDE SEQUENCE</scope>
</reference>
<comment type="subcellular location">
    <subcellularLocation>
        <location evidence="1">Nucleus</location>
    </subcellularLocation>
</comment>
<evidence type="ECO:0000256" key="4">
    <source>
        <dbReference type="ARBA" id="ARBA00022771"/>
    </source>
</evidence>
<feature type="domain" description="C2H2-type" evidence="9">
    <location>
        <begin position="116"/>
        <end position="143"/>
    </location>
</feature>
<comment type="caution">
    <text evidence="10">The sequence shown here is derived from an EMBL/GenBank/DDBJ whole genome shotgun (WGS) entry which is preliminary data.</text>
</comment>
<evidence type="ECO:0000256" key="5">
    <source>
        <dbReference type="ARBA" id="ARBA00022833"/>
    </source>
</evidence>
<dbReference type="GO" id="GO:0005634">
    <property type="term" value="C:nucleus"/>
    <property type="evidence" value="ECO:0007669"/>
    <property type="project" value="UniProtKB-SubCell"/>
</dbReference>
<evidence type="ECO:0000256" key="1">
    <source>
        <dbReference type="ARBA" id="ARBA00004123"/>
    </source>
</evidence>
<keyword evidence="6" id="KW-0539">Nucleus</keyword>
<feature type="compositionally biased region" description="Basic and acidic residues" evidence="8">
    <location>
        <begin position="1"/>
        <end position="12"/>
    </location>
</feature>
<keyword evidence="5" id="KW-0862">Zinc</keyword>
<dbReference type="PROSITE" id="PS50157">
    <property type="entry name" value="ZINC_FINGER_C2H2_2"/>
    <property type="match status" value="2"/>
</dbReference>
<dbReference type="InterPro" id="IPR036236">
    <property type="entry name" value="Znf_C2H2_sf"/>
</dbReference>
<evidence type="ECO:0000313" key="10">
    <source>
        <dbReference type="EMBL" id="CAG2252059.1"/>
    </source>
</evidence>
<keyword evidence="2" id="KW-0479">Metal-binding</keyword>
<dbReference type="EMBL" id="CAJPWZ010003104">
    <property type="protein sequence ID" value="CAG2252059.1"/>
    <property type="molecule type" value="Genomic_DNA"/>
</dbReference>
<evidence type="ECO:0000256" key="6">
    <source>
        <dbReference type="ARBA" id="ARBA00023242"/>
    </source>
</evidence>
<dbReference type="PANTHER" id="PTHR24394">
    <property type="entry name" value="ZINC FINGER PROTEIN"/>
    <property type="match status" value="1"/>
</dbReference>
<evidence type="ECO:0000256" key="7">
    <source>
        <dbReference type="PROSITE-ProRule" id="PRU00042"/>
    </source>
</evidence>
<evidence type="ECO:0000256" key="2">
    <source>
        <dbReference type="ARBA" id="ARBA00022723"/>
    </source>
</evidence>
<keyword evidence="3" id="KW-0677">Repeat</keyword>
<organism evidence="10 11">
    <name type="scientific">Mytilus edulis</name>
    <name type="common">Blue mussel</name>
    <dbReference type="NCBI Taxonomy" id="6550"/>
    <lineage>
        <taxon>Eukaryota</taxon>
        <taxon>Metazoa</taxon>
        <taxon>Spiralia</taxon>
        <taxon>Lophotrochozoa</taxon>
        <taxon>Mollusca</taxon>
        <taxon>Bivalvia</taxon>
        <taxon>Autobranchia</taxon>
        <taxon>Pteriomorphia</taxon>
        <taxon>Mytilida</taxon>
        <taxon>Mytiloidea</taxon>
        <taxon>Mytilidae</taxon>
        <taxon>Mytilinae</taxon>
        <taxon>Mytilus</taxon>
    </lineage>
</organism>
<proteinExistence type="predicted"/>
<evidence type="ECO:0000259" key="9">
    <source>
        <dbReference type="PROSITE" id="PS50157"/>
    </source>
</evidence>
<keyword evidence="4 7" id="KW-0863">Zinc-finger</keyword>
<dbReference type="FunFam" id="3.30.160.60:FF:000744">
    <property type="entry name" value="zinc finger E-box-binding homeobox 1"/>
    <property type="match status" value="1"/>
</dbReference>
<dbReference type="PANTHER" id="PTHR24394:SF44">
    <property type="entry name" value="ZINC FINGER PROTEIN 271-LIKE"/>
    <property type="match status" value="1"/>
</dbReference>
<dbReference type="GO" id="GO:0000981">
    <property type="term" value="F:DNA-binding transcription factor activity, RNA polymerase II-specific"/>
    <property type="evidence" value="ECO:0007669"/>
    <property type="project" value="TreeGrafter"/>
</dbReference>
<feature type="domain" description="C2H2-type" evidence="9">
    <location>
        <begin position="144"/>
        <end position="171"/>
    </location>
</feature>
<evidence type="ECO:0000313" key="11">
    <source>
        <dbReference type="Proteomes" id="UP000683360"/>
    </source>
</evidence>
<name>A0A8S3VB90_MYTED</name>
<feature type="region of interest" description="Disordered" evidence="8">
    <location>
        <begin position="1"/>
        <end position="48"/>
    </location>
</feature>
<dbReference type="Pfam" id="PF00096">
    <property type="entry name" value="zf-C2H2"/>
    <property type="match status" value="2"/>
</dbReference>
<dbReference type="SUPFAM" id="SSF57667">
    <property type="entry name" value="beta-beta-alpha zinc fingers"/>
    <property type="match status" value="2"/>
</dbReference>
<dbReference type="InterPro" id="IPR013087">
    <property type="entry name" value="Znf_C2H2_type"/>
</dbReference>
<dbReference type="Proteomes" id="UP000683360">
    <property type="component" value="Unassembled WGS sequence"/>
</dbReference>
<sequence>MIDKSIEEKGEDIIDESIEEKERDINDESFGNIADSSSDSSENESTIDPHCEKCGKKLGNRLHTKSVSKVKKVLSKKDSQVGAEDTSNMCIACRQDLLFRNSVAEFIDPETEDKTFMCKICQKIFTTRSSIRRHVNRHAGKRKYPCQICDKVFTQNADLKRHARTHTQEKPFSCSTCGKKFRQILKSVRNISGCYIHEYIYSTLKLDVDIHSRQDKIRQGGSLFRKKKYTFEPISIEMLMYFSGLSNHCKCHIATKCHKIGLLTSSKSRTNHSQIIRTTN</sequence>
<feature type="compositionally biased region" description="Low complexity" evidence="8">
    <location>
        <begin position="35"/>
        <end position="44"/>
    </location>
</feature>
<evidence type="ECO:0000256" key="3">
    <source>
        <dbReference type="ARBA" id="ARBA00022737"/>
    </source>
</evidence>
<dbReference type="PROSITE" id="PS00028">
    <property type="entry name" value="ZINC_FINGER_C2H2_1"/>
    <property type="match status" value="2"/>
</dbReference>
<dbReference type="Gene3D" id="3.30.160.60">
    <property type="entry name" value="Classic Zinc Finger"/>
    <property type="match status" value="3"/>
</dbReference>
<keyword evidence="11" id="KW-1185">Reference proteome</keyword>
<dbReference type="OrthoDB" id="3437960at2759"/>